<keyword evidence="2" id="KW-1185">Reference proteome</keyword>
<comment type="caution">
    <text evidence="1">The sequence shown here is derived from an EMBL/GenBank/DDBJ whole genome shotgun (WGS) entry which is preliminary data.</text>
</comment>
<dbReference type="EMBL" id="JANBPG010000003">
    <property type="protein sequence ID" value="KAJ1902265.1"/>
    <property type="molecule type" value="Genomic_DNA"/>
</dbReference>
<dbReference type="Proteomes" id="UP001150581">
    <property type="component" value="Unassembled WGS sequence"/>
</dbReference>
<reference evidence="1" key="1">
    <citation type="submission" date="2022-07" db="EMBL/GenBank/DDBJ databases">
        <title>Phylogenomic reconstructions and comparative analyses of Kickxellomycotina fungi.</title>
        <authorList>
            <person name="Reynolds N.K."/>
            <person name="Stajich J.E."/>
            <person name="Barry K."/>
            <person name="Grigoriev I.V."/>
            <person name="Crous P."/>
            <person name="Smith M.E."/>
        </authorList>
    </citation>
    <scope>NUCLEOTIDE SEQUENCE</scope>
    <source>
        <strain evidence="1">Benny 63K</strain>
    </source>
</reference>
<proteinExistence type="predicted"/>
<evidence type="ECO:0000313" key="2">
    <source>
        <dbReference type="Proteomes" id="UP001150581"/>
    </source>
</evidence>
<gene>
    <name evidence="1" type="ORF">LPJ66_000152</name>
</gene>
<sequence>MENFVRFSRISPEDGKTVKFTFPLKPTTQVPFIDTANDMGAVVSHILDHPEENLSKVREVRGGYYKAQEIVSAFTEDTGILARYVQLPYEYLGVEEAVQMFKGIDDFGSFNGRTEFIERNKLIAYKFTTPVEFWKNRGWTGPAK</sequence>
<protein>
    <submittedName>
        <fullName evidence="1">Uncharacterized protein</fullName>
    </submittedName>
</protein>
<name>A0ACC1IWY7_9FUNG</name>
<organism evidence="1 2">
    <name type="scientific">Kickxella alabastrina</name>
    <dbReference type="NCBI Taxonomy" id="61397"/>
    <lineage>
        <taxon>Eukaryota</taxon>
        <taxon>Fungi</taxon>
        <taxon>Fungi incertae sedis</taxon>
        <taxon>Zoopagomycota</taxon>
        <taxon>Kickxellomycotina</taxon>
        <taxon>Kickxellomycetes</taxon>
        <taxon>Kickxellales</taxon>
        <taxon>Kickxellaceae</taxon>
        <taxon>Kickxella</taxon>
    </lineage>
</organism>
<evidence type="ECO:0000313" key="1">
    <source>
        <dbReference type="EMBL" id="KAJ1902265.1"/>
    </source>
</evidence>
<accession>A0ACC1IWY7</accession>